<dbReference type="AlphaFoldDB" id="A0A4Y2MKK3"/>
<dbReference type="EMBL" id="BGPR01007449">
    <property type="protein sequence ID" value="GBN26944.1"/>
    <property type="molecule type" value="Genomic_DNA"/>
</dbReference>
<organism evidence="1 2">
    <name type="scientific">Araneus ventricosus</name>
    <name type="common">Orbweaver spider</name>
    <name type="synonym">Epeira ventricosa</name>
    <dbReference type="NCBI Taxonomy" id="182803"/>
    <lineage>
        <taxon>Eukaryota</taxon>
        <taxon>Metazoa</taxon>
        <taxon>Ecdysozoa</taxon>
        <taxon>Arthropoda</taxon>
        <taxon>Chelicerata</taxon>
        <taxon>Arachnida</taxon>
        <taxon>Araneae</taxon>
        <taxon>Araneomorphae</taxon>
        <taxon>Entelegynae</taxon>
        <taxon>Araneoidea</taxon>
        <taxon>Araneidae</taxon>
        <taxon>Araneus</taxon>
    </lineage>
</organism>
<accession>A0A4Y2MKK3</accession>
<protein>
    <submittedName>
        <fullName evidence="1">Uncharacterized protein</fullName>
    </submittedName>
</protein>
<keyword evidence="2" id="KW-1185">Reference proteome</keyword>
<dbReference type="Proteomes" id="UP000499080">
    <property type="component" value="Unassembled WGS sequence"/>
</dbReference>
<comment type="caution">
    <text evidence="1">The sequence shown here is derived from an EMBL/GenBank/DDBJ whole genome shotgun (WGS) entry which is preliminary data.</text>
</comment>
<evidence type="ECO:0000313" key="2">
    <source>
        <dbReference type="Proteomes" id="UP000499080"/>
    </source>
</evidence>
<gene>
    <name evidence="1" type="ORF">AVEN_30331_1</name>
</gene>
<reference evidence="1 2" key="1">
    <citation type="journal article" date="2019" name="Sci. Rep.">
        <title>Orb-weaving spider Araneus ventricosus genome elucidates the spidroin gene catalogue.</title>
        <authorList>
            <person name="Kono N."/>
            <person name="Nakamura H."/>
            <person name="Ohtoshi R."/>
            <person name="Moran D.A.P."/>
            <person name="Shinohara A."/>
            <person name="Yoshida Y."/>
            <person name="Fujiwara M."/>
            <person name="Mori M."/>
            <person name="Tomita M."/>
            <person name="Arakawa K."/>
        </authorList>
    </citation>
    <scope>NUCLEOTIDE SEQUENCE [LARGE SCALE GENOMIC DNA]</scope>
</reference>
<proteinExistence type="predicted"/>
<evidence type="ECO:0000313" key="1">
    <source>
        <dbReference type="EMBL" id="GBN26944.1"/>
    </source>
</evidence>
<sequence length="85" mass="9579">MERVGRSFGFPTSLNIHPLHFECQDKNVEMRAMQIRGGGSLPSEQTGAYRGMRLKADFVHAEAVHDFLNRRPKNGMLRSTTTAFA</sequence>
<name>A0A4Y2MKK3_ARAVE</name>